<accession>A0ABN0T1Q2</accession>
<protein>
    <submittedName>
        <fullName evidence="1">Uncharacterized protein</fullName>
    </submittedName>
</protein>
<dbReference type="Pfam" id="PF13646">
    <property type="entry name" value="HEAT_2"/>
    <property type="match status" value="1"/>
</dbReference>
<evidence type="ECO:0000313" key="1">
    <source>
        <dbReference type="EMBL" id="GAA0209586.1"/>
    </source>
</evidence>
<dbReference type="InterPro" id="IPR011989">
    <property type="entry name" value="ARM-like"/>
</dbReference>
<dbReference type="EMBL" id="BAAABU010000001">
    <property type="protein sequence ID" value="GAA0209586.1"/>
    <property type="molecule type" value="Genomic_DNA"/>
</dbReference>
<comment type="caution">
    <text evidence="1">The sequence shown here is derived from an EMBL/GenBank/DDBJ whole genome shotgun (WGS) entry which is preliminary data.</text>
</comment>
<keyword evidence="2" id="KW-1185">Reference proteome</keyword>
<evidence type="ECO:0000313" key="2">
    <source>
        <dbReference type="Proteomes" id="UP001500416"/>
    </source>
</evidence>
<sequence>MGVLTGLDEIDWSALRHAYGPAHEVPDLLRGLASDDPEVREVALDGLYGAVLHQGSVYDSTLAAVPFLLRLASADVPGRAAALEFLAAVAGSCAEQEPGAEQESGVEQESGAVVAAGPVFLDALAHPDPAVRTAACTGVVACRPRGAARALSARLAVEPDVDVRIAVVDGLRALSEVDRLVAVAGGGDSPAVRLTALAGVADLDPDRLPDDVVAVAGELVRRVYAEGTSTPEPAGFSTDTLVGRIREHEEAAARGRRAARAMPLLAGLSRALGDRVADRTRLLRPLLTADDWEVRLDAVRVAGQVVSGWRGDHTELVRLIGDQLLAPEPRLPGAAADALRYLDLVAAPAADALARSVERSPRTAPPDTLAWVVEWPAGGSSVGTALAALAALGDARALPALTWALERPVPPADIGHALRGQAAGAAALVPLIRRRLADLPVPEGHDRHRSGLFAALGAMGGHAGPAVPDLVAHLPDALPAVTTLGPHASAAVPALHALLDDPGHEVQAAFALWRVAGAADRVLPVLLRHVEDTRALEALAEIGRPETAPALRPLLDHDRGWVRLGAAVALWRATGDVAGALPVLREVWEENRHTRAGIARAVARMGPAAASLAPLLRDEVARPERLGSSTGGVWSSDGVRADEELRRECRAALAVLG</sequence>
<dbReference type="InterPro" id="IPR004155">
    <property type="entry name" value="PBS_lyase_HEAT"/>
</dbReference>
<dbReference type="RefSeq" id="WP_343931828.1">
    <property type="nucleotide sequence ID" value="NZ_BAAABU010000001.1"/>
</dbReference>
<dbReference type="InterPro" id="IPR016024">
    <property type="entry name" value="ARM-type_fold"/>
</dbReference>
<dbReference type="SMART" id="SM00567">
    <property type="entry name" value="EZ_HEAT"/>
    <property type="match status" value="3"/>
</dbReference>
<dbReference type="Gene3D" id="1.25.10.10">
    <property type="entry name" value="Leucine-rich Repeat Variant"/>
    <property type="match status" value="2"/>
</dbReference>
<dbReference type="SUPFAM" id="SSF48371">
    <property type="entry name" value="ARM repeat"/>
    <property type="match status" value="1"/>
</dbReference>
<reference evidence="1 2" key="1">
    <citation type="journal article" date="2019" name="Int. J. Syst. Evol. Microbiol.">
        <title>The Global Catalogue of Microorganisms (GCM) 10K type strain sequencing project: providing services to taxonomists for standard genome sequencing and annotation.</title>
        <authorList>
            <consortium name="The Broad Institute Genomics Platform"/>
            <consortium name="The Broad Institute Genome Sequencing Center for Infectious Disease"/>
            <person name="Wu L."/>
            <person name="Ma J."/>
        </authorList>
    </citation>
    <scope>NUCLEOTIDE SEQUENCE [LARGE SCALE GENOMIC DNA]</scope>
    <source>
        <strain evidence="1 2">JCM 3380</strain>
    </source>
</reference>
<name>A0ABN0T1Q2_9PSEU</name>
<proteinExistence type="predicted"/>
<dbReference type="Proteomes" id="UP001500416">
    <property type="component" value="Unassembled WGS sequence"/>
</dbReference>
<organism evidence="1 2">
    <name type="scientific">Saccharothrix mutabilis subsp. mutabilis</name>
    <dbReference type="NCBI Taxonomy" id="66855"/>
    <lineage>
        <taxon>Bacteria</taxon>
        <taxon>Bacillati</taxon>
        <taxon>Actinomycetota</taxon>
        <taxon>Actinomycetes</taxon>
        <taxon>Pseudonocardiales</taxon>
        <taxon>Pseudonocardiaceae</taxon>
        <taxon>Saccharothrix</taxon>
    </lineage>
</organism>
<gene>
    <name evidence="1" type="ORF">GCM10010492_04150</name>
</gene>